<dbReference type="InterPro" id="IPR004843">
    <property type="entry name" value="Calcineurin-like_PHP"/>
</dbReference>
<gene>
    <name evidence="6" type="ORF">PNOK_0352100</name>
</gene>
<keyword evidence="2" id="KW-0325">Glycoprotein</keyword>
<evidence type="ECO:0000259" key="5">
    <source>
        <dbReference type="Pfam" id="PF00149"/>
    </source>
</evidence>
<feature type="signal peptide" evidence="4">
    <location>
        <begin position="1"/>
        <end position="20"/>
    </location>
</feature>
<proteinExistence type="predicted"/>
<dbReference type="Proteomes" id="UP000217199">
    <property type="component" value="Unassembled WGS sequence"/>
</dbReference>
<evidence type="ECO:0000256" key="1">
    <source>
        <dbReference type="ARBA" id="ARBA00022801"/>
    </source>
</evidence>
<organism evidence="6 7">
    <name type="scientific">Pyrrhoderma noxium</name>
    <dbReference type="NCBI Taxonomy" id="2282107"/>
    <lineage>
        <taxon>Eukaryota</taxon>
        <taxon>Fungi</taxon>
        <taxon>Dikarya</taxon>
        <taxon>Basidiomycota</taxon>
        <taxon>Agaricomycotina</taxon>
        <taxon>Agaricomycetes</taxon>
        <taxon>Hymenochaetales</taxon>
        <taxon>Hymenochaetaceae</taxon>
        <taxon>Pyrrhoderma</taxon>
    </lineage>
</organism>
<dbReference type="STRING" id="2282107.A0A286UN21"/>
<feature type="chain" id="PRO_5013870970" evidence="4">
    <location>
        <begin position="21"/>
        <end position="187"/>
    </location>
</feature>
<dbReference type="GO" id="GO:0000324">
    <property type="term" value="C:fungal-type vacuole"/>
    <property type="evidence" value="ECO:0007669"/>
    <property type="project" value="TreeGrafter"/>
</dbReference>
<dbReference type="Pfam" id="PF00149">
    <property type="entry name" value="Metallophos"/>
    <property type="match status" value="1"/>
</dbReference>
<evidence type="ECO:0000313" key="6">
    <source>
        <dbReference type="EMBL" id="PAV20894.1"/>
    </source>
</evidence>
<evidence type="ECO:0000256" key="4">
    <source>
        <dbReference type="SAM" id="SignalP"/>
    </source>
</evidence>
<evidence type="ECO:0000256" key="3">
    <source>
        <dbReference type="SAM" id="MobiDB-lite"/>
    </source>
</evidence>
<dbReference type="SUPFAM" id="SSF56300">
    <property type="entry name" value="Metallo-dependent phosphatases"/>
    <property type="match status" value="1"/>
</dbReference>
<sequence>MPPFSLWLTLSSLLSTAVLASPVQSPFQIAPAFGDHYDSAPLKDSSLKGRFLHITDMHPDPHYRTDSSESTACHRKKPRKEKDRGGYYGLPYGDCDSPFSLTNLTLDFLDKHWAKEIDFVIWTGDTARHDNDREIPRTPDEIYDLNRAVVRRMTEVFTTRGIPVVPSLGNNDVWPHVSLSSGTWQKR</sequence>
<keyword evidence="1" id="KW-0378">Hydrolase</keyword>
<dbReference type="GO" id="GO:0000298">
    <property type="term" value="F:endopolyphosphatase activity"/>
    <property type="evidence" value="ECO:0007669"/>
    <property type="project" value="TreeGrafter"/>
</dbReference>
<dbReference type="EMBL" id="NBII01000003">
    <property type="protein sequence ID" value="PAV20894.1"/>
    <property type="molecule type" value="Genomic_DNA"/>
</dbReference>
<dbReference type="InParanoid" id="A0A286UN21"/>
<dbReference type="GO" id="GO:0004309">
    <property type="term" value="F:exopolyphosphatase activity"/>
    <property type="evidence" value="ECO:0007669"/>
    <property type="project" value="TreeGrafter"/>
</dbReference>
<dbReference type="PANTHER" id="PTHR10340">
    <property type="entry name" value="SPHINGOMYELIN PHOSPHODIESTERASE"/>
    <property type="match status" value="1"/>
</dbReference>
<keyword evidence="7" id="KW-1185">Reference proteome</keyword>
<name>A0A286UN21_9AGAM</name>
<dbReference type="GO" id="GO:0005615">
    <property type="term" value="C:extracellular space"/>
    <property type="evidence" value="ECO:0007669"/>
    <property type="project" value="TreeGrafter"/>
</dbReference>
<dbReference type="OrthoDB" id="348678at2759"/>
<dbReference type="AlphaFoldDB" id="A0A286UN21"/>
<feature type="domain" description="Calcineurin-like phosphoesterase" evidence="5">
    <location>
        <begin position="50"/>
        <end position="172"/>
    </location>
</feature>
<dbReference type="PANTHER" id="PTHR10340:SF55">
    <property type="entry name" value="ENDOPOLYPHOSPHATASE"/>
    <property type="match status" value="1"/>
</dbReference>
<dbReference type="GO" id="GO:0008081">
    <property type="term" value="F:phosphoric diester hydrolase activity"/>
    <property type="evidence" value="ECO:0007669"/>
    <property type="project" value="TreeGrafter"/>
</dbReference>
<keyword evidence="4" id="KW-0732">Signal</keyword>
<reference evidence="6 7" key="1">
    <citation type="journal article" date="2017" name="Mol. Ecol.">
        <title>Comparative and population genomic landscape of Phellinus noxius: A hypervariable fungus causing root rot in trees.</title>
        <authorList>
            <person name="Chung C.L."/>
            <person name="Lee T.J."/>
            <person name="Akiba M."/>
            <person name="Lee H.H."/>
            <person name="Kuo T.H."/>
            <person name="Liu D."/>
            <person name="Ke H.M."/>
            <person name="Yokoi T."/>
            <person name="Roa M.B."/>
            <person name="Lu M.J."/>
            <person name="Chang Y.Y."/>
            <person name="Ann P.J."/>
            <person name="Tsai J.N."/>
            <person name="Chen C.Y."/>
            <person name="Tzean S.S."/>
            <person name="Ota Y."/>
            <person name="Hattori T."/>
            <person name="Sahashi N."/>
            <person name="Liou R.F."/>
            <person name="Kikuchi T."/>
            <person name="Tsai I.J."/>
        </authorList>
    </citation>
    <scope>NUCLEOTIDE SEQUENCE [LARGE SCALE GENOMIC DNA]</scope>
    <source>
        <strain evidence="6 7">FFPRI411160</strain>
    </source>
</reference>
<feature type="region of interest" description="Disordered" evidence="3">
    <location>
        <begin position="58"/>
        <end position="85"/>
    </location>
</feature>
<feature type="compositionally biased region" description="Basic and acidic residues" evidence="3">
    <location>
        <begin position="58"/>
        <end position="67"/>
    </location>
</feature>
<protein>
    <submittedName>
        <fullName evidence="6">Vacuolar endopolyphosphatase</fullName>
    </submittedName>
</protein>
<evidence type="ECO:0000313" key="7">
    <source>
        <dbReference type="Proteomes" id="UP000217199"/>
    </source>
</evidence>
<dbReference type="InterPro" id="IPR029052">
    <property type="entry name" value="Metallo-depent_PP-like"/>
</dbReference>
<accession>A0A286UN21</accession>
<comment type="caution">
    <text evidence="6">The sequence shown here is derived from an EMBL/GenBank/DDBJ whole genome shotgun (WGS) entry which is preliminary data.</text>
</comment>
<dbReference type="GO" id="GO:0006798">
    <property type="term" value="P:polyphosphate catabolic process"/>
    <property type="evidence" value="ECO:0007669"/>
    <property type="project" value="TreeGrafter"/>
</dbReference>
<evidence type="ECO:0000256" key="2">
    <source>
        <dbReference type="ARBA" id="ARBA00023180"/>
    </source>
</evidence>